<name>A0A379F029_PROMI</name>
<evidence type="ECO:0000313" key="3">
    <source>
        <dbReference type="Proteomes" id="UP000254191"/>
    </source>
</evidence>
<keyword evidence="1" id="KW-1133">Transmembrane helix</keyword>
<protein>
    <submittedName>
        <fullName evidence="2">Inner membrane protein yijD</fullName>
    </submittedName>
</protein>
<dbReference type="Proteomes" id="UP000254191">
    <property type="component" value="Unassembled WGS sequence"/>
</dbReference>
<evidence type="ECO:0000313" key="2">
    <source>
        <dbReference type="EMBL" id="SUC11803.1"/>
    </source>
</evidence>
<feature type="transmembrane region" description="Helical" evidence="1">
    <location>
        <begin position="36"/>
        <end position="52"/>
    </location>
</feature>
<dbReference type="EMBL" id="UGTS01000001">
    <property type="protein sequence ID" value="SUC11803.1"/>
    <property type="molecule type" value="Genomic_DNA"/>
</dbReference>
<sequence length="146" mass="16636">MEQNRCEKSTLLLSVVIGVALHGSYSTLFNPLTGPWSIFPLISLVLAVYCLYQRYLNQPMTDGMPKLIFSFFLLGLFGYNAYLKTSNPEMGSNFFSSVCIVIIAYGFIVKLNSVNVYVNRKKTLRKHRKQSNINCYQLLVVNTARF</sequence>
<keyword evidence="1" id="KW-0472">Membrane</keyword>
<reference evidence="2 3" key="1">
    <citation type="submission" date="2018-06" db="EMBL/GenBank/DDBJ databases">
        <authorList>
            <consortium name="Pathogen Informatics"/>
            <person name="Doyle S."/>
        </authorList>
    </citation>
    <scope>NUCLEOTIDE SEQUENCE [LARGE SCALE GENOMIC DNA]</scope>
    <source>
        <strain evidence="2 3">NCTC11938</strain>
    </source>
</reference>
<dbReference type="InterPro" id="IPR009867">
    <property type="entry name" value="DUF1422"/>
</dbReference>
<dbReference type="NCBIfam" id="NF008278">
    <property type="entry name" value="PRK11056.1"/>
    <property type="match status" value="1"/>
</dbReference>
<gene>
    <name evidence="2" type="primary">yijD</name>
    <name evidence="2" type="ORF">NCTC11938_00009</name>
</gene>
<feature type="transmembrane region" description="Helical" evidence="1">
    <location>
        <begin position="94"/>
        <end position="118"/>
    </location>
</feature>
<accession>A0A379F029</accession>
<dbReference type="Pfam" id="PF07226">
    <property type="entry name" value="DUF1422"/>
    <property type="match status" value="1"/>
</dbReference>
<organism evidence="2 3">
    <name type="scientific">Proteus mirabilis</name>
    <dbReference type="NCBI Taxonomy" id="584"/>
    <lineage>
        <taxon>Bacteria</taxon>
        <taxon>Pseudomonadati</taxon>
        <taxon>Pseudomonadota</taxon>
        <taxon>Gammaproteobacteria</taxon>
        <taxon>Enterobacterales</taxon>
        <taxon>Morganellaceae</taxon>
        <taxon>Proteus</taxon>
    </lineage>
</organism>
<keyword evidence="1" id="KW-0812">Transmembrane</keyword>
<proteinExistence type="predicted"/>
<dbReference type="AlphaFoldDB" id="A0A379F029"/>
<evidence type="ECO:0000256" key="1">
    <source>
        <dbReference type="SAM" id="Phobius"/>
    </source>
</evidence>
<feature type="transmembrane region" description="Helical" evidence="1">
    <location>
        <begin position="64"/>
        <end position="82"/>
    </location>
</feature>